<evidence type="ECO:0000313" key="2">
    <source>
        <dbReference type="EnsemblPlants" id="Solyc04g017803.1.1"/>
    </source>
</evidence>
<dbReference type="OMA" id="CEFAQHN"/>
<evidence type="ECO:0000313" key="3">
    <source>
        <dbReference type="Proteomes" id="UP000004994"/>
    </source>
</evidence>
<dbReference type="InterPro" id="IPR000477">
    <property type="entry name" value="RT_dom"/>
</dbReference>
<dbReference type="Pfam" id="PF00078">
    <property type="entry name" value="RVT_1"/>
    <property type="match status" value="1"/>
</dbReference>
<dbReference type="Gene3D" id="3.10.10.10">
    <property type="entry name" value="HIV Type 1 Reverse Transcriptase, subunit A, domain 1"/>
    <property type="match status" value="1"/>
</dbReference>
<dbReference type="Gene3D" id="3.30.70.270">
    <property type="match status" value="1"/>
</dbReference>
<keyword evidence="3" id="KW-1185">Reference proteome</keyword>
<feature type="domain" description="Reverse transcriptase" evidence="1">
    <location>
        <begin position="1"/>
        <end position="190"/>
    </location>
</feature>
<proteinExistence type="predicted"/>
<dbReference type="PROSITE" id="PS50878">
    <property type="entry name" value="RT_POL"/>
    <property type="match status" value="1"/>
</dbReference>
<protein>
    <recommendedName>
        <fullName evidence="1">Reverse transcriptase domain-containing protein</fullName>
    </recommendedName>
</protein>
<dbReference type="SUPFAM" id="SSF56672">
    <property type="entry name" value="DNA/RNA polymerases"/>
    <property type="match status" value="1"/>
</dbReference>
<dbReference type="InterPro" id="IPR043128">
    <property type="entry name" value="Rev_trsase/Diguanyl_cyclase"/>
</dbReference>
<dbReference type="InParanoid" id="A0A3Q7G0Y5"/>
<dbReference type="AlphaFoldDB" id="A0A3Q7G0Y5"/>
<dbReference type="Gramene" id="Solyc04g017803.1.1">
    <property type="protein sequence ID" value="Solyc04g017803.1.1"/>
    <property type="gene ID" value="Solyc04g017803.1"/>
</dbReference>
<dbReference type="PANTHER" id="PTHR24559:SF436">
    <property type="entry name" value="RNA-DIRECTED DNA POLYMERASE HOMOLOG"/>
    <property type="match status" value="1"/>
</dbReference>
<dbReference type="Proteomes" id="UP000004994">
    <property type="component" value="Chromosome 4"/>
</dbReference>
<dbReference type="STRING" id="4081.A0A3Q7G0Y5"/>
<name>A0A3Q7G0Y5_SOLLC</name>
<dbReference type="CDD" id="cd01647">
    <property type="entry name" value="RT_LTR"/>
    <property type="match status" value="1"/>
</dbReference>
<organism evidence="2">
    <name type="scientific">Solanum lycopersicum</name>
    <name type="common">Tomato</name>
    <name type="synonym">Lycopersicon esculentum</name>
    <dbReference type="NCBI Taxonomy" id="4081"/>
    <lineage>
        <taxon>Eukaryota</taxon>
        <taxon>Viridiplantae</taxon>
        <taxon>Streptophyta</taxon>
        <taxon>Embryophyta</taxon>
        <taxon>Tracheophyta</taxon>
        <taxon>Spermatophyta</taxon>
        <taxon>Magnoliopsida</taxon>
        <taxon>eudicotyledons</taxon>
        <taxon>Gunneridae</taxon>
        <taxon>Pentapetalae</taxon>
        <taxon>asterids</taxon>
        <taxon>lamiids</taxon>
        <taxon>Solanales</taxon>
        <taxon>Solanaceae</taxon>
        <taxon>Solanoideae</taxon>
        <taxon>Solaneae</taxon>
        <taxon>Solanum</taxon>
        <taxon>Solanum subgen. Lycopersicon</taxon>
    </lineage>
</organism>
<dbReference type="PANTHER" id="PTHR24559">
    <property type="entry name" value="TRANSPOSON TY3-I GAG-POL POLYPROTEIN"/>
    <property type="match status" value="1"/>
</dbReference>
<evidence type="ECO:0000259" key="1">
    <source>
        <dbReference type="PROSITE" id="PS50878"/>
    </source>
</evidence>
<reference evidence="2" key="2">
    <citation type="submission" date="2019-01" db="UniProtKB">
        <authorList>
            <consortium name="EnsemblPlants"/>
        </authorList>
    </citation>
    <scope>IDENTIFICATION</scope>
    <source>
        <strain evidence="2">cv. Heinz 1706</strain>
    </source>
</reference>
<dbReference type="InterPro" id="IPR053134">
    <property type="entry name" value="RNA-dir_DNA_polymerase"/>
</dbReference>
<reference evidence="2" key="1">
    <citation type="journal article" date="2012" name="Nature">
        <title>The tomato genome sequence provides insights into fleshy fruit evolution.</title>
        <authorList>
            <consortium name="Tomato Genome Consortium"/>
        </authorList>
    </citation>
    <scope>NUCLEOTIDE SEQUENCE [LARGE SCALE GENOMIC DNA]</scope>
    <source>
        <strain evidence="2">cv. Heinz 1706</strain>
    </source>
</reference>
<sequence length="205" mass="24303">MASPEFEEITKQLKELLKAEQIRSSKASYGVPIRSSMRLHIDYRVINKVTIKNKYHIPLIANFFDRLGKAKYFTKMDLWKGYYQVRIAEGEKPKTTCMKRYGSYEWLVMPFGLTNTPATFCTLMKKIFHTYLDQCVVAYFDDIAIYNNTLEEQVDHFKRVFHVLRENQLYVKRDKCEFAQHNVHFLGHIISQGELRMDETKIRAI</sequence>
<accession>A0A3Q7G0Y5</accession>
<dbReference type="InterPro" id="IPR043502">
    <property type="entry name" value="DNA/RNA_pol_sf"/>
</dbReference>
<dbReference type="EnsemblPlants" id="Solyc04g017803.1.1">
    <property type="protein sequence ID" value="Solyc04g017803.1.1"/>
    <property type="gene ID" value="Solyc04g017803.1"/>
</dbReference>